<dbReference type="EMBL" id="LSRX01001210">
    <property type="protein sequence ID" value="OLP82259.1"/>
    <property type="molecule type" value="Genomic_DNA"/>
</dbReference>
<organism evidence="2 3">
    <name type="scientific">Symbiodinium microadriaticum</name>
    <name type="common">Dinoflagellate</name>
    <name type="synonym">Zooxanthella microadriatica</name>
    <dbReference type="NCBI Taxonomy" id="2951"/>
    <lineage>
        <taxon>Eukaryota</taxon>
        <taxon>Sar</taxon>
        <taxon>Alveolata</taxon>
        <taxon>Dinophyceae</taxon>
        <taxon>Suessiales</taxon>
        <taxon>Symbiodiniaceae</taxon>
        <taxon>Symbiodinium</taxon>
    </lineage>
</organism>
<dbReference type="Pfam" id="PF07727">
    <property type="entry name" value="RVT_2"/>
    <property type="match status" value="1"/>
</dbReference>
<feature type="region of interest" description="Disordered" evidence="1">
    <location>
        <begin position="352"/>
        <end position="376"/>
    </location>
</feature>
<dbReference type="SUPFAM" id="SSF53098">
    <property type="entry name" value="Ribonuclease H-like"/>
    <property type="match status" value="1"/>
</dbReference>
<accession>A0A1Q9CH57</accession>
<dbReference type="GO" id="GO:0003676">
    <property type="term" value="F:nucleic acid binding"/>
    <property type="evidence" value="ECO:0007669"/>
    <property type="project" value="InterPro"/>
</dbReference>
<evidence type="ECO:0000256" key="1">
    <source>
        <dbReference type="SAM" id="MobiDB-lite"/>
    </source>
</evidence>
<feature type="region of interest" description="Disordered" evidence="1">
    <location>
        <begin position="1680"/>
        <end position="1722"/>
    </location>
</feature>
<keyword evidence="3" id="KW-1185">Reference proteome</keyword>
<dbReference type="PANTHER" id="PTHR11439:SF491">
    <property type="entry name" value="INTEGRASE CATALYTIC DOMAIN-CONTAINING PROTEIN"/>
    <property type="match status" value="1"/>
</dbReference>
<name>A0A1Q9CH57_SYMMI</name>
<feature type="region of interest" description="Disordered" evidence="1">
    <location>
        <begin position="2807"/>
        <end position="2867"/>
    </location>
</feature>
<dbReference type="PROSITE" id="PS50994">
    <property type="entry name" value="INTEGRASE"/>
    <property type="match status" value="1"/>
</dbReference>
<gene>
    <name evidence="2" type="primary">GIP</name>
    <name evidence="2" type="ORF">AK812_SmicGene37101</name>
</gene>
<dbReference type="InterPro" id="IPR001584">
    <property type="entry name" value="Integrase_cat-core"/>
</dbReference>
<feature type="compositionally biased region" description="Pro residues" evidence="1">
    <location>
        <begin position="568"/>
        <end position="578"/>
    </location>
</feature>
<dbReference type="CDD" id="cd09272">
    <property type="entry name" value="RNase_HI_RT_Ty1"/>
    <property type="match status" value="1"/>
</dbReference>
<dbReference type="Proteomes" id="UP000186817">
    <property type="component" value="Unassembled WGS sequence"/>
</dbReference>
<feature type="region of interest" description="Disordered" evidence="1">
    <location>
        <begin position="562"/>
        <end position="606"/>
    </location>
</feature>
<dbReference type="InterPro" id="IPR013103">
    <property type="entry name" value="RVT_2"/>
</dbReference>
<reference evidence="2 3" key="1">
    <citation type="submission" date="2016-02" db="EMBL/GenBank/DDBJ databases">
        <title>Genome analysis of coral dinoflagellate symbionts highlights evolutionary adaptations to a symbiotic lifestyle.</title>
        <authorList>
            <person name="Aranda M."/>
            <person name="Li Y."/>
            <person name="Liew Y.J."/>
            <person name="Baumgarten S."/>
            <person name="Simakov O."/>
            <person name="Wilson M."/>
            <person name="Piel J."/>
            <person name="Ashoor H."/>
            <person name="Bougouffa S."/>
            <person name="Bajic V.B."/>
            <person name="Ryu T."/>
            <person name="Ravasi T."/>
            <person name="Bayer T."/>
            <person name="Micklem G."/>
            <person name="Kim H."/>
            <person name="Bhak J."/>
            <person name="Lajeunesse T.C."/>
            <person name="Voolstra C.R."/>
        </authorList>
    </citation>
    <scope>NUCLEOTIDE SEQUENCE [LARGE SCALE GENOMIC DNA]</scope>
    <source>
        <strain evidence="2 3">CCMP2467</strain>
    </source>
</reference>
<protein>
    <submittedName>
        <fullName evidence="2">Copia protein</fullName>
    </submittedName>
</protein>
<sequence>MADPAGGVEVEGLRGLGEVLQEETSGEERRHLQEVRIDEQLQDPQYEVSQREVVSGEGAVAEHGSQGNQVESSVTQLDSTSDRQPALASSREQPRLLVREDHGAEQEDSAMVRARSMERREEDVGQISRSLNFMTGLLSTLVGRVDRMEQWQSASGSARDHAPMSTEEGSLPTPSAMTPATARSGAPGLLGLDEVDRLQQQLSQVSMGQHEQESGFQRPLASLEKVMAGTFSSDDSETARRRAAEGERGVPGRLLGPLADMNWPVLLYGDPSTTALGCGSASSMTSPQPVMESQRMSEPQQTMEPQRMSLLHQAMESQRMSLLQQAMESQRMSELQQAMESQRMSLLQQAMESQRMSSSQQATELQRVSSSSIPAGFSGGVPDLGVHSEATVQQVMKAQQAAGQGAGSEKLRREESQEVDGVCERPCFGTRGVSTTSSPTPGPNPPLPADSRATDAEVRPMLPSGGVMSSRTTSAATGGRGDALQGSPVSVAGLHPPVEVGGVQRGGGLVMNAAPSGLVMVDGVWREYQMIGGHMMVQPLASGAASVGPTLPYGVGGDRVGGLALGGVPPPPPNPPSTPKASTPSWSANVTPGGTPVPPPPPTTPLTTSTITSASYGDEVEEPSKLVTKLPLLQAARGGDAAVIAGDWLAQLEPSMSTLSSTAARWWSALMERVKDLYGLWLESAPVARLTIRQQVLTRRPPPDRHHRVEQRAAMLLLDALPEELRHEAISARAVTAEAMVFMVHCAYQPGGAGEKAHLLQLLTVPETGNGLENTLNLARKWIRLFRRGRELQVVLPPNCHRLQRSKQKHEPPPHRRAPLLTFSQPPLAHDLFLHLSPLSFWASVQASPPHLPRSYLTPFTLAFAFALALVLLRIIMASTMTIQTGDTEGGSDPRVEFFEEATKALKSLRRHDFYENGMWKCGTLLTTKRTAPIVAMSDLMEIGCRVTWCSSEGCAVTHPLKGDLGVRVVNGCPEVDEAIGLELIAEAEATKLKRREAELAVNRLVEGCERHERGSGKMDWELGAKATKDLYSGVGLSWAWLHKAFPEAPSWLVSAIPVVAGTNGDRVPWNRHERKKWRKATSVAVHLFCGKDRATWKSRAEVAHVITVDQAEDVMADATYAALLDVALSGKLKVVFGGPPCRTFSALRNRALESGEGPRPLRDRDGDGRWGRDGLSEWETWRVRQDAIMIFRMVFLWMVAAAVARANGDHEPDFILEHPEDPHEFLLGENMTSLWAFPEIQFLKDEMKWWWWKFDQGPLGHPRRKPTRVLASVPCPKEVCEVRGPSSVTEDEREGDGDGFRSATWATWAPGLKQVVKNVVEGSLAGSALEKIMKLDHAFLDHLRRDHIPFRRDCKACLAGAFRGHAHRRIVSPEAWCLSLDVIGPTRQGTDEYVKKVRYALVGTLVVPDMLGKLLQPPDPDGVDDGVGVGPLLTDDPIYEEDYHADEEAEVPPSAEEERSRREMERWEARVKKDKLEGVSCVEVPFVVTLASKSSSEVLAATKDILMQVKKLGLTVQRVHSDRGREFVNKGFRALCRDRGLVRTTTPGDDYRANGRVEALVGRAKNAVRTYLSATGLGADMWGFAMRHYVSRIQYDVITQLGGRLPRLPPFGTKVFVKQRSWKLRKEEFVEKVVAAKVLCPSMDVTRGLLVRTEEGSYLTTMVAVENVKEVSGDFEVDAPPARADAPGVRRRLHGKTSIARAELDGSEPLSPGPASDDENVARDEKEAAAFLEVGDFSLEALEKLLDGLHLQQCVAPNRRAELPGDTPQVSVHAFGMFRHGGVVGATTLAKTRPCLTRCLVEALKQRLDPATTFTTVSLNFNTPMQCHKDFNNQKGAQAALVGLGNYVGGALWCHEPGGDSKDNVSWHKVGGSWLPGRRYPTYHKTVVFDPCNLHQPLPWQGFRITVTAFTVGCANKCKKEQRDLLQGLGFPLPPRDVRACSPEGGEGGGEDGGGISVRFLSAEGQECQGPGENLNSESCDGVAHGGLCGNGCQGPGENLKSESCDGVAHGRHCICKGWEVDPLLCLCCPSVKEPGGGGPVQFYIGDEEEEMPSCDPWLQESWGAFGPPVVAALTAVQPEKGVSYEILASEAPLDVGWDLFEGYLDEVRCLLVEEENLERALVEEHVPDEYWVSRLDQCKVSRLALEAEMEMWQKSQGDEPEYMCGAELVEEESNVPLHTKTVPNEVVRKELSKWVPSMLSEYESLVRENDAVEPFSEETLEQWKKEGKEFDLVPGKTVHTVKAFTGRLKTRAVICGNFLGQSFSKDQKYAAGADGVLTRILLRMVALMAWSICVMDVRTAFLLAPLLFQEDRPTLVQVPKLFLQGGVCKETIWRVKRALYGMVTSPRSWEVYRNKTLAQMRGKVPGGEVRFVPSEIDGSLWYVMVGTKRAGAILCYVDDLLIAGEKAVATEAARMVASTWKCTDPQWDDVAFNGFEIQLTDAGMVLRQDSYTKDLLARYKDLEGFEEIPAPMQLNAEDFELKDGESAADFVRTAQTMAGELQWLAGRCRPEILYAVNLLSQAISKQPKEAVYRGGHLLKYLKRYPEGGIFYALKPQLTPDAQVSSAGVVIEGFCDASFAPNSGRSQQAIMVFVLGGLVAWTSSRQAFVTMSTAESELVAICELATCMKSVEQLVAEVMLFSKDRAPEVVKAICSDSQAALSVCRCAAGSWRTRHLRIRGNMIRELLEFPDWMVYHVEGRLMLADLGTKALPADRFGFLVDRMRVLRRRHTETTRTTTSNQAKKLIILLCLASVVERAEAAEVEDRESMDYVFMGLCVVAVVAVWECFKTLLMYLKQCCRSTGESRRAEELGGSMSRGRPMDPMSSDSPGDSSLEPAGLRKRAKEARAPTPPVFEPVGDEWPTTSTNDFVVPGGKRDYWEVDETRGVAIRYHPTARLNLFVPGQAAGGPPLNRFTGARRTLGRLASGQTVVHVDDFSRLSKPAQLLANKEWRGRTELRLKKPV</sequence>
<dbReference type="PANTHER" id="PTHR11439">
    <property type="entry name" value="GAG-POL-RELATED RETROTRANSPOSON"/>
    <property type="match status" value="1"/>
</dbReference>
<feature type="compositionally biased region" description="Basic and acidic residues" evidence="1">
    <location>
        <begin position="26"/>
        <end position="39"/>
    </location>
</feature>
<feature type="compositionally biased region" description="Low complexity" evidence="1">
    <location>
        <begin position="579"/>
        <end position="594"/>
    </location>
</feature>
<feature type="region of interest" description="Disordered" evidence="1">
    <location>
        <begin position="1"/>
        <end position="122"/>
    </location>
</feature>
<feature type="compositionally biased region" description="Polar residues" evidence="1">
    <location>
        <begin position="467"/>
        <end position="476"/>
    </location>
</feature>
<comment type="caution">
    <text evidence="2">The sequence shown here is derived from an EMBL/GenBank/DDBJ whole genome shotgun (WGS) entry which is preliminary data.</text>
</comment>
<dbReference type="SUPFAM" id="SSF56672">
    <property type="entry name" value="DNA/RNA polymerases"/>
    <property type="match status" value="1"/>
</dbReference>
<dbReference type="OrthoDB" id="420476at2759"/>
<feature type="region of interest" description="Disordered" evidence="1">
    <location>
        <begin position="396"/>
        <end position="487"/>
    </location>
</feature>
<evidence type="ECO:0000313" key="2">
    <source>
        <dbReference type="EMBL" id="OLP82259.1"/>
    </source>
</evidence>
<evidence type="ECO:0000313" key="3">
    <source>
        <dbReference type="Proteomes" id="UP000186817"/>
    </source>
</evidence>
<feature type="compositionally biased region" description="Polar residues" evidence="1">
    <location>
        <begin position="65"/>
        <end position="83"/>
    </location>
</feature>
<feature type="compositionally biased region" description="Low complexity" evidence="1">
    <location>
        <begin position="1"/>
        <end position="10"/>
    </location>
</feature>
<dbReference type="InterPro" id="IPR036397">
    <property type="entry name" value="RNaseH_sf"/>
</dbReference>
<proteinExistence type="predicted"/>
<dbReference type="Gene3D" id="3.30.420.10">
    <property type="entry name" value="Ribonuclease H-like superfamily/Ribonuclease H"/>
    <property type="match status" value="1"/>
</dbReference>
<feature type="region of interest" description="Disordered" evidence="1">
    <location>
        <begin position="152"/>
        <end position="179"/>
    </location>
</feature>
<feature type="compositionally biased region" description="Polar residues" evidence="1">
    <location>
        <begin position="352"/>
        <end position="373"/>
    </location>
</feature>
<dbReference type="InterPro" id="IPR012337">
    <property type="entry name" value="RNaseH-like_sf"/>
</dbReference>
<feature type="compositionally biased region" description="Basic and acidic residues" evidence="1">
    <location>
        <begin position="92"/>
        <end position="105"/>
    </location>
</feature>
<dbReference type="InterPro" id="IPR043502">
    <property type="entry name" value="DNA/RNA_pol_sf"/>
</dbReference>
<feature type="compositionally biased region" description="Low complexity" evidence="1">
    <location>
        <begin position="2822"/>
        <end position="2834"/>
    </location>
</feature>
<dbReference type="GO" id="GO:0015074">
    <property type="term" value="P:DNA integration"/>
    <property type="evidence" value="ECO:0007669"/>
    <property type="project" value="InterPro"/>
</dbReference>
<feature type="compositionally biased region" description="Pro residues" evidence="1">
    <location>
        <begin position="595"/>
        <end position="604"/>
    </location>
</feature>